<evidence type="ECO:0000256" key="1">
    <source>
        <dbReference type="ARBA" id="ARBA00004498"/>
    </source>
</evidence>
<evidence type="ECO:0000256" key="7">
    <source>
        <dbReference type="ARBA" id="ARBA00023157"/>
    </source>
</evidence>
<keyword evidence="3 8" id="KW-0217">Developmental protein</keyword>
<dbReference type="AlphaFoldDB" id="A0A077SP32"/>
<evidence type="ECO:0000256" key="10">
    <source>
        <dbReference type="SAM" id="SignalP"/>
    </source>
</evidence>
<feature type="signal peptide" evidence="10">
    <location>
        <begin position="1"/>
        <end position="24"/>
    </location>
</feature>
<dbReference type="Pfam" id="PF00110">
    <property type="entry name" value="wnt"/>
    <property type="match status" value="1"/>
</dbReference>
<dbReference type="PANTHER" id="PTHR12027">
    <property type="entry name" value="WNT RELATED"/>
    <property type="match status" value="1"/>
</dbReference>
<dbReference type="CDD" id="cd13113">
    <property type="entry name" value="Wnt"/>
    <property type="match status" value="1"/>
</dbReference>
<dbReference type="PRINTS" id="PR01349">
    <property type="entry name" value="WNTPROTEIN"/>
</dbReference>
<name>A0A077SP32_9METZ</name>
<evidence type="ECO:0000313" key="11">
    <source>
        <dbReference type="EMBL" id="CDO67896.1"/>
    </source>
</evidence>
<evidence type="ECO:0000256" key="5">
    <source>
        <dbReference type="ARBA" id="ARBA00022530"/>
    </source>
</evidence>
<evidence type="ECO:0000256" key="3">
    <source>
        <dbReference type="ARBA" id="ARBA00022473"/>
    </source>
</evidence>
<keyword evidence="10" id="KW-0732">Signal</keyword>
<evidence type="ECO:0000256" key="4">
    <source>
        <dbReference type="ARBA" id="ARBA00022525"/>
    </source>
</evidence>
<dbReference type="GO" id="GO:0060070">
    <property type="term" value="P:canonical Wnt signaling pathway"/>
    <property type="evidence" value="ECO:0007669"/>
    <property type="project" value="TreeGrafter"/>
</dbReference>
<dbReference type="GO" id="GO:0005109">
    <property type="term" value="F:frizzled binding"/>
    <property type="evidence" value="ECO:0007669"/>
    <property type="project" value="TreeGrafter"/>
</dbReference>
<keyword evidence="5" id="KW-0272">Extracellular matrix</keyword>
<dbReference type="EMBL" id="HG973357">
    <property type="protein sequence ID" value="CDO67896.1"/>
    <property type="molecule type" value="mRNA"/>
</dbReference>
<dbReference type="InterPro" id="IPR005817">
    <property type="entry name" value="Wnt"/>
</dbReference>
<feature type="compositionally biased region" description="Basic and acidic residues" evidence="9">
    <location>
        <begin position="268"/>
        <end position="279"/>
    </location>
</feature>
<dbReference type="InterPro" id="IPR043158">
    <property type="entry name" value="Wnt_C"/>
</dbReference>
<comment type="function">
    <text evidence="8">Ligand for members of the frizzled family of seven transmembrane receptors.</text>
</comment>
<protein>
    <recommendedName>
        <fullName evidence="8">Protein Wnt</fullName>
    </recommendedName>
</protein>
<proteinExistence type="evidence at transcript level"/>
<dbReference type="GO" id="GO:0005615">
    <property type="term" value="C:extracellular space"/>
    <property type="evidence" value="ECO:0007669"/>
    <property type="project" value="TreeGrafter"/>
</dbReference>
<evidence type="ECO:0000256" key="9">
    <source>
        <dbReference type="SAM" id="MobiDB-lite"/>
    </source>
</evidence>
<dbReference type="GO" id="GO:0045165">
    <property type="term" value="P:cell fate commitment"/>
    <property type="evidence" value="ECO:0007669"/>
    <property type="project" value="TreeGrafter"/>
</dbReference>
<dbReference type="Gene3D" id="3.30.2460.20">
    <property type="match status" value="1"/>
</dbReference>
<evidence type="ECO:0000256" key="8">
    <source>
        <dbReference type="RuleBase" id="RU003500"/>
    </source>
</evidence>
<comment type="subcellular location">
    <subcellularLocation>
        <location evidence="1 8">Secreted</location>
        <location evidence="1 8">Extracellular space</location>
        <location evidence="1 8">Extracellular matrix</location>
    </subcellularLocation>
</comment>
<dbReference type="GO" id="GO:0005125">
    <property type="term" value="F:cytokine activity"/>
    <property type="evidence" value="ECO:0007669"/>
    <property type="project" value="TreeGrafter"/>
</dbReference>
<feature type="region of interest" description="Disordered" evidence="9">
    <location>
        <begin position="260"/>
        <end position="280"/>
    </location>
</feature>
<dbReference type="SMART" id="SM00097">
    <property type="entry name" value="WNT1"/>
    <property type="match status" value="1"/>
</dbReference>
<keyword evidence="6 8" id="KW-0879">Wnt signaling pathway</keyword>
<keyword evidence="7" id="KW-1015">Disulfide bond</keyword>
<sequence length="386" mass="43122">MADGKALWTCAVLVSVHLIGTCFGHFLPSAIEAVTRQRFLDETVQRRLCRNMPGLTDRQRSWCRTHLPFVGPIAQGARLGLRECRRQFMFERWNCPINDSTTNYHFIMSTGSREASFVSSIQAAGITLAIARTCSAGNVTRFCSCDTSVHDENIEHNIKGKFDWGGCGDNFAKGYQYSKEFLDVAHTEEEQGNQTALDVMELHNNEAGRVVVESTLQTICKCHGLTGACSVKICWRSLPKVQVVGLILKDKYRNALQMGISEAPDVDSPPHEEGSREPPRLVPLDHLAREAEPAELTYLHTSPDYCRPNATIGIKGTGERECNLESRGDDGCELLCCGNGHHPQRSVLRQQCKCKFVFCCKVVCDYCLVAWETHHCNDPLQLTARK</sequence>
<feature type="chain" id="PRO_5001724302" description="Protein Wnt" evidence="10">
    <location>
        <begin position="25"/>
        <end position="386"/>
    </location>
</feature>
<comment type="similarity">
    <text evidence="2 8">Belongs to the Wnt family.</text>
</comment>
<keyword evidence="4" id="KW-0964">Secreted</keyword>
<evidence type="ECO:0000256" key="6">
    <source>
        <dbReference type="ARBA" id="ARBA00022687"/>
    </source>
</evidence>
<reference evidence="11" key="1">
    <citation type="journal article" date="2014" name="Nat. Commun.">
        <title>Developmental gene expression provides clues to relationships between sponge and eumetazoan body plans.</title>
        <authorList>
            <person name="Leininger S."/>
            <person name="Adamski M."/>
            <person name="Bergum B."/>
            <person name="Guder C."/>
            <person name="Liu J."/>
            <person name="Laplante M."/>
            <person name="Brate J."/>
            <person name="Hoffmann F."/>
            <person name="Fortunato S."/>
            <person name="Jordal S."/>
            <person name="Rapp H.T."/>
            <person name="Adamska M."/>
        </authorList>
    </citation>
    <scope>NUCLEOTIDE SEQUENCE</scope>
</reference>
<organism evidence="11">
    <name type="scientific">Sycon ciliatum</name>
    <dbReference type="NCBI Taxonomy" id="27933"/>
    <lineage>
        <taxon>Eukaryota</taxon>
        <taxon>Metazoa</taxon>
        <taxon>Porifera</taxon>
        <taxon>Calcarea</taxon>
        <taxon>Calcaronea</taxon>
        <taxon>Leucosolenida</taxon>
        <taxon>Sycettidae</taxon>
        <taxon>Sycon</taxon>
    </lineage>
</organism>
<gene>
    <name evidence="11" type="primary">WntI</name>
</gene>
<accession>A0A077SP32</accession>
<evidence type="ECO:0000256" key="2">
    <source>
        <dbReference type="ARBA" id="ARBA00005683"/>
    </source>
</evidence>